<sequence>MKGAPGWLAAGGVLPVPDHGSAALGAARGAPHAVALLLDTCLAEEMAAQQVSDGNVRLSWRLQLRFSHPPPWGGQDICPLPAVGASGV</sequence>
<evidence type="ECO:0000313" key="2">
    <source>
        <dbReference type="Proteomes" id="UP001066276"/>
    </source>
</evidence>
<dbReference type="EMBL" id="JANPWB010000003">
    <property type="protein sequence ID" value="KAJ1196618.1"/>
    <property type="molecule type" value="Genomic_DNA"/>
</dbReference>
<dbReference type="Proteomes" id="UP001066276">
    <property type="component" value="Chromosome 2_1"/>
</dbReference>
<evidence type="ECO:0000313" key="1">
    <source>
        <dbReference type="EMBL" id="KAJ1196618.1"/>
    </source>
</evidence>
<protein>
    <submittedName>
        <fullName evidence="1">Uncharacterized protein</fullName>
    </submittedName>
</protein>
<keyword evidence="2" id="KW-1185">Reference proteome</keyword>
<gene>
    <name evidence="1" type="ORF">NDU88_000484</name>
</gene>
<accession>A0AAV7V5V2</accession>
<comment type="caution">
    <text evidence="1">The sequence shown here is derived from an EMBL/GenBank/DDBJ whole genome shotgun (WGS) entry which is preliminary data.</text>
</comment>
<organism evidence="1 2">
    <name type="scientific">Pleurodeles waltl</name>
    <name type="common">Iberian ribbed newt</name>
    <dbReference type="NCBI Taxonomy" id="8319"/>
    <lineage>
        <taxon>Eukaryota</taxon>
        <taxon>Metazoa</taxon>
        <taxon>Chordata</taxon>
        <taxon>Craniata</taxon>
        <taxon>Vertebrata</taxon>
        <taxon>Euteleostomi</taxon>
        <taxon>Amphibia</taxon>
        <taxon>Batrachia</taxon>
        <taxon>Caudata</taxon>
        <taxon>Salamandroidea</taxon>
        <taxon>Salamandridae</taxon>
        <taxon>Pleurodelinae</taxon>
        <taxon>Pleurodeles</taxon>
    </lineage>
</organism>
<dbReference type="AlphaFoldDB" id="A0AAV7V5V2"/>
<reference evidence="1" key="1">
    <citation type="journal article" date="2022" name="bioRxiv">
        <title>Sequencing and chromosome-scale assembly of the giantPleurodeles waltlgenome.</title>
        <authorList>
            <person name="Brown T."/>
            <person name="Elewa A."/>
            <person name="Iarovenko S."/>
            <person name="Subramanian E."/>
            <person name="Araus A.J."/>
            <person name="Petzold A."/>
            <person name="Susuki M."/>
            <person name="Suzuki K.-i.T."/>
            <person name="Hayashi T."/>
            <person name="Toyoda A."/>
            <person name="Oliveira C."/>
            <person name="Osipova E."/>
            <person name="Leigh N.D."/>
            <person name="Simon A."/>
            <person name="Yun M.H."/>
        </authorList>
    </citation>
    <scope>NUCLEOTIDE SEQUENCE</scope>
    <source>
        <strain evidence="1">20211129_DDA</strain>
        <tissue evidence="1">Liver</tissue>
    </source>
</reference>
<name>A0AAV7V5V2_PLEWA</name>
<proteinExistence type="predicted"/>